<keyword evidence="1" id="KW-0732">Signal</keyword>
<dbReference type="RefSeq" id="WP_011342902.1">
    <property type="nucleotide sequence ID" value="NC_007498.2"/>
</dbReference>
<sequence length="179" mass="20964">MKKSLFLVLFPALLGLLTGCGSVLSKDALYDVNYEVEYPQLKASPETHLGKTIILGGLILENRITDDGSTLEILKYTLDKRDEPQDPDELGGRFLARSDRLLDPSIYKEGKLVTLTGTLRGVEVRPMQKARYHYPVFEIGELYLWPEQRYDRPYPYYPYYGPFPYGYYYPYWRGHPYWW</sequence>
<dbReference type="InterPro" id="IPR004658">
    <property type="entry name" value="OMP_Slp"/>
</dbReference>
<dbReference type="eggNOG" id="COG3065">
    <property type="taxonomic scope" value="Bacteria"/>
</dbReference>
<dbReference type="GO" id="GO:0019867">
    <property type="term" value="C:outer membrane"/>
    <property type="evidence" value="ECO:0007669"/>
    <property type="project" value="InterPro"/>
</dbReference>
<proteinExistence type="predicted"/>
<evidence type="ECO:0000256" key="1">
    <source>
        <dbReference type="SAM" id="SignalP"/>
    </source>
</evidence>
<dbReference type="PROSITE" id="PS51257">
    <property type="entry name" value="PROKAR_LIPOPROTEIN"/>
    <property type="match status" value="1"/>
</dbReference>
<evidence type="ECO:0000313" key="2">
    <source>
        <dbReference type="EMBL" id="ABA90342.1"/>
    </source>
</evidence>
<organism evidence="2 3">
    <name type="scientific">Syntrophotalea carbinolica (strain DSM 2380 / NBRC 103641 / GraBd1)</name>
    <name type="common">Pelobacter carbinolicus</name>
    <dbReference type="NCBI Taxonomy" id="338963"/>
    <lineage>
        <taxon>Bacteria</taxon>
        <taxon>Pseudomonadati</taxon>
        <taxon>Thermodesulfobacteriota</taxon>
        <taxon>Desulfuromonadia</taxon>
        <taxon>Desulfuromonadales</taxon>
        <taxon>Syntrophotaleaceae</taxon>
        <taxon>Syntrophotalea</taxon>
    </lineage>
</organism>
<protein>
    <submittedName>
        <fullName evidence="2">Outer membrane lipoprotein, Slp family</fullName>
    </submittedName>
</protein>
<dbReference type="AlphaFoldDB" id="Q39ZW5"/>
<dbReference type="EMBL" id="CP000142">
    <property type="protein sequence ID" value="ABA90342.1"/>
    <property type="molecule type" value="Genomic_DNA"/>
</dbReference>
<reference evidence="2 3" key="2">
    <citation type="journal article" date="2012" name="BMC Genomics">
        <title>The genome of Pelobacter carbinolicus reveals surprising metabolic capabilities and physiological features.</title>
        <authorList>
            <person name="Aklujkar M."/>
            <person name="Haveman S.A."/>
            <person name="Didonato R.Jr."/>
            <person name="Chertkov O."/>
            <person name="Han C.S."/>
            <person name="Land M.L."/>
            <person name="Brown P."/>
            <person name="Lovley D.R."/>
        </authorList>
    </citation>
    <scope>NUCLEOTIDE SEQUENCE [LARGE SCALE GENOMIC DNA]</scope>
    <source>
        <strain evidence="3">DSM 2380 / NBRC 103641 / GraBd1</strain>
    </source>
</reference>
<dbReference type="OrthoDB" id="5397282at2"/>
<dbReference type="STRING" id="338963.Pcar_3107"/>
<keyword evidence="3" id="KW-1185">Reference proteome</keyword>
<dbReference type="PANTHER" id="PTHR37530">
    <property type="entry name" value="OUTER MEMBRANE PROTEIN SLP"/>
    <property type="match status" value="1"/>
</dbReference>
<feature type="chain" id="PRO_5004223355" evidence="1">
    <location>
        <begin position="26"/>
        <end position="179"/>
    </location>
</feature>
<dbReference type="PANTHER" id="PTHR37530:SF1">
    <property type="entry name" value="OUTER MEMBRANE PROTEIN SLP"/>
    <property type="match status" value="1"/>
</dbReference>
<evidence type="ECO:0000313" key="3">
    <source>
        <dbReference type="Proteomes" id="UP000002534"/>
    </source>
</evidence>
<dbReference type="Pfam" id="PF03843">
    <property type="entry name" value="Slp"/>
    <property type="match status" value="1"/>
</dbReference>
<keyword evidence="2" id="KW-0449">Lipoprotein</keyword>
<dbReference type="PIRSF" id="PIRSF004982">
    <property type="entry name" value="SlP"/>
    <property type="match status" value="1"/>
</dbReference>
<accession>Q39ZW5</accession>
<dbReference type="KEGG" id="pca:Pcar_3107"/>
<dbReference type="HOGENOM" id="CLU_100924_2_1_7"/>
<reference evidence="3" key="1">
    <citation type="submission" date="2005-10" db="EMBL/GenBank/DDBJ databases">
        <title>Complete sequence of Pelobacter carbinolicus DSM 2380.</title>
        <authorList>
            <person name="Copeland A."/>
            <person name="Lucas S."/>
            <person name="Lapidus A."/>
            <person name="Barry K."/>
            <person name="Detter J.C."/>
            <person name="Glavina T."/>
            <person name="Hammon N."/>
            <person name="Israni S."/>
            <person name="Pitluck S."/>
            <person name="Chertkov O."/>
            <person name="Schmutz J."/>
            <person name="Larimer F."/>
            <person name="Land M."/>
            <person name="Kyrpides N."/>
            <person name="Ivanova N."/>
            <person name="Richardson P."/>
        </authorList>
    </citation>
    <scope>NUCLEOTIDE SEQUENCE [LARGE SCALE GENOMIC DNA]</scope>
    <source>
        <strain evidence="3">DSM 2380 / NBRC 103641 / GraBd1</strain>
    </source>
</reference>
<dbReference type="Proteomes" id="UP000002534">
    <property type="component" value="Chromosome"/>
</dbReference>
<gene>
    <name evidence="2" type="ordered locus">Pcar_3107</name>
</gene>
<name>Q39ZW5_SYNC1</name>
<feature type="signal peptide" evidence="1">
    <location>
        <begin position="1"/>
        <end position="25"/>
    </location>
</feature>